<dbReference type="PROSITE" id="PS00041">
    <property type="entry name" value="HTH_ARAC_FAMILY_1"/>
    <property type="match status" value="1"/>
</dbReference>
<dbReference type="GO" id="GO:0043565">
    <property type="term" value="F:sequence-specific DNA binding"/>
    <property type="evidence" value="ECO:0007669"/>
    <property type="project" value="InterPro"/>
</dbReference>
<evidence type="ECO:0000256" key="2">
    <source>
        <dbReference type="ARBA" id="ARBA00023125"/>
    </source>
</evidence>
<sequence>MDNRHPVQAGELLQRFIRKSHGERLSPKIILAGCTGIMYDLMNYIVSVTGEDNISRTEEMIVRLMKIQTALELEEYMKEHIEQFYEITGSSPRKYSPSIEKSILYIEENCTEKISLEQVAGKVFLNKNYFSELFKKEVGMNYNDYLNEARIRKACAYIASGEYSLSQVAQMTGFSDQNYFAKIFKKVVGETPMGYRKRL</sequence>
<dbReference type="InterPro" id="IPR018060">
    <property type="entry name" value="HTH_AraC"/>
</dbReference>
<dbReference type="PANTHER" id="PTHR43280:SF2">
    <property type="entry name" value="HTH-TYPE TRANSCRIPTIONAL REGULATOR EXSA"/>
    <property type="match status" value="1"/>
</dbReference>
<name>C0C4B7_9FIRM</name>
<feature type="domain" description="HTH araC/xylS-type" evidence="4">
    <location>
        <begin position="100"/>
        <end position="198"/>
    </location>
</feature>
<dbReference type="HOGENOM" id="CLU_1465853_0_0_9"/>
<protein>
    <submittedName>
        <fullName evidence="5">Transcriptional regulator, AraC family</fullName>
    </submittedName>
</protein>
<evidence type="ECO:0000256" key="1">
    <source>
        <dbReference type="ARBA" id="ARBA00023015"/>
    </source>
</evidence>
<dbReference type="InterPro" id="IPR020449">
    <property type="entry name" value="Tscrpt_reg_AraC-type_HTH"/>
</dbReference>
<dbReference type="GO" id="GO:0003700">
    <property type="term" value="F:DNA-binding transcription factor activity"/>
    <property type="evidence" value="ECO:0007669"/>
    <property type="project" value="InterPro"/>
</dbReference>
<evidence type="ECO:0000313" key="6">
    <source>
        <dbReference type="Proteomes" id="UP000004893"/>
    </source>
</evidence>
<dbReference type="InterPro" id="IPR018062">
    <property type="entry name" value="HTH_AraC-typ_CS"/>
</dbReference>
<keyword evidence="3" id="KW-0804">Transcription</keyword>
<dbReference type="AlphaFoldDB" id="C0C4B7"/>
<keyword evidence="2" id="KW-0238">DNA-binding</keyword>
<accession>C0C4B7</accession>
<reference evidence="5" key="2">
    <citation type="submission" date="2013-06" db="EMBL/GenBank/DDBJ databases">
        <title>Draft genome sequence of Clostridium hylemonae (DSM 15053).</title>
        <authorList>
            <person name="Sudarsanam P."/>
            <person name="Ley R."/>
            <person name="Guruge J."/>
            <person name="Turnbaugh P.J."/>
            <person name="Mahowald M."/>
            <person name="Liep D."/>
            <person name="Gordon J."/>
        </authorList>
    </citation>
    <scope>NUCLEOTIDE SEQUENCE</scope>
    <source>
        <strain evidence="5">DSM 15053</strain>
    </source>
</reference>
<dbReference type="OrthoDB" id="1769137at2"/>
<dbReference type="Pfam" id="PF12833">
    <property type="entry name" value="HTH_18"/>
    <property type="match status" value="1"/>
</dbReference>
<dbReference type="EMBL" id="ABYI02000034">
    <property type="protein sequence ID" value="EEG72910.1"/>
    <property type="molecule type" value="Genomic_DNA"/>
</dbReference>
<proteinExistence type="predicted"/>
<dbReference type="eggNOG" id="COG2169">
    <property type="taxonomic scope" value="Bacteria"/>
</dbReference>
<dbReference type="Gene3D" id="1.10.10.60">
    <property type="entry name" value="Homeodomain-like"/>
    <property type="match status" value="2"/>
</dbReference>
<dbReference type="RefSeq" id="WP_006444289.1">
    <property type="nucleotide sequence ID" value="NZ_CP036524.1"/>
</dbReference>
<dbReference type="InterPro" id="IPR009057">
    <property type="entry name" value="Homeodomain-like_sf"/>
</dbReference>
<gene>
    <name evidence="5" type="ORF">CLOHYLEM_06933</name>
</gene>
<dbReference type="SUPFAM" id="SSF46689">
    <property type="entry name" value="Homeodomain-like"/>
    <property type="match status" value="2"/>
</dbReference>
<reference evidence="5" key="1">
    <citation type="submission" date="2009-02" db="EMBL/GenBank/DDBJ databases">
        <authorList>
            <person name="Fulton L."/>
            <person name="Clifton S."/>
            <person name="Fulton B."/>
            <person name="Xu J."/>
            <person name="Minx P."/>
            <person name="Pepin K.H."/>
            <person name="Johnson M."/>
            <person name="Bhonagiri V."/>
            <person name="Nash W.E."/>
            <person name="Mardis E.R."/>
            <person name="Wilson R.K."/>
        </authorList>
    </citation>
    <scope>NUCLEOTIDE SEQUENCE [LARGE SCALE GENOMIC DNA]</scope>
    <source>
        <strain evidence="5">DSM 15053</strain>
    </source>
</reference>
<evidence type="ECO:0000313" key="5">
    <source>
        <dbReference type="EMBL" id="EEG72910.1"/>
    </source>
</evidence>
<evidence type="ECO:0000259" key="4">
    <source>
        <dbReference type="PROSITE" id="PS01124"/>
    </source>
</evidence>
<dbReference type="PANTHER" id="PTHR43280">
    <property type="entry name" value="ARAC-FAMILY TRANSCRIPTIONAL REGULATOR"/>
    <property type="match status" value="1"/>
</dbReference>
<organism evidence="5 6">
    <name type="scientific">[Clostridium] hylemonae DSM 15053</name>
    <dbReference type="NCBI Taxonomy" id="553973"/>
    <lineage>
        <taxon>Bacteria</taxon>
        <taxon>Bacillati</taxon>
        <taxon>Bacillota</taxon>
        <taxon>Clostridia</taxon>
        <taxon>Lachnospirales</taxon>
        <taxon>Lachnospiraceae</taxon>
    </lineage>
</organism>
<keyword evidence="1" id="KW-0805">Transcription regulation</keyword>
<dbReference type="PRINTS" id="PR00032">
    <property type="entry name" value="HTHARAC"/>
</dbReference>
<comment type="caution">
    <text evidence="5">The sequence shown here is derived from an EMBL/GenBank/DDBJ whole genome shotgun (WGS) entry which is preliminary data.</text>
</comment>
<dbReference type="PROSITE" id="PS01124">
    <property type="entry name" value="HTH_ARAC_FAMILY_2"/>
    <property type="match status" value="1"/>
</dbReference>
<evidence type="ECO:0000256" key="3">
    <source>
        <dbReference type="ARBA" id="ARBA00023163"/>
    </source>
</evidence>
<dbReference type="STRING" id="553973.CLOHYLEM_06933"/>
<dbReference type="SMART" id="SM00342">
    <property type="entry name" value="HTH_ARAC"/>
    <property type="match status" value="1"/>
</dbReference>
<keyword evidence="6" id="KW-1185">Reference proteome</keyword>
<dbReference type="Proteomes" id="UP000004893">
    <property type="component" value="Unassembled WGS sequence"/>
</dbReference>